<protein>
    <submittedName>
        <fullName evidence="1">Uncharacterized protein</fullName>
    </submittedName>
</protein>
<gene>
    <name evidence="1" type="ORF">JV551A3_V1_1640142</name>
</gene>
<sequence length="94" mass="10737">MTNRRERVSACMAIRWPAKIQRLHLKERASVVYRGQPLLLLGGQRLAQYSCKSLMLRPRVCGAGQRSDTSGPNAWRQLPVIRQQPPAIEAEREQ</sequence>
<accession>A0AAQ1SUR8</accession>
<keyword evidence="2" id="KW-1185">Reference proteome</keyword>
<dbReference type="Proteomes" id="UP000294335">
    <property type="component" value="Unassembled WGS sequence"/>
</dbReference>
<proteinExistence type="predicted"/>
<comment type="caution">
    <text evidence="1">The sequence shown here is derived from an EMBL/GenBank/DDBJ whole genome shotgun (WGS) entry which is preliminary data.</text>
</comment>
<name>A0AAQ1SUR8_9PSED</name>
<reference evidence="1 2" key="1">
    <citation type="submission" date="2018-02" db="EMBL/GenBank/DDBJ databases">
        <authorList>
            <person name="Dubost A."/>
        </authorList>
    </citation>
    <scope>NUCLEOTIDE SEQUENCE [LARGE SCALE GENOMIC DNA]</scope>
    <source>
        <strain evidence="2">JV551A3</strain>
    </source>
</reference>
<dbReference type="EMBL" id="OPYN01000164">
    <property type="protein sequence ID" value="SPO62066.1"/>
    <property type="molecule type" value="Genomic_DNA"/>
</dbReference>
<evidence type="ECO:0000313" key="1">
    <source>
        <dbReference type="EMBL" id="SPO62066.1"/>
    </source>
</evidence>
<dbReference type="AlphaFoldDB" id="A0AAQ1SUR8"/>
<organism evidence="1 2">
    <name type="scientific">Pseudomonas inefficax</name>
    <dbReference type="NCBI Taxonomy" id="2078786"/>
    <lineage>
        <taxon>Bacteria</taxon>
        <taxon>Pseudomonadati</taxon>
        <taxon>Pseudomonadota</taxon>
        <taxon>Gammaproteobacteria</taxon>
        <taxon>Pseudomonadales</taxon>
        <taxon>Pseudomonadaceae</taxon>
        <taxon>Pseudomonas</taxon>
    </lineage>
</organism>
<evidence type="ECO:0000313" key="2">
    <source>
        <dbReference type="Proteomes" id="UP000294335"/>
    </source>
</evidence>